<dbReference type="AlphaFoldDB" id="A0A7D5H6S5"/>
<accession>A0A7D5H6S5</accession>
<evidence type="ECO:0000256" key="1">
    <source>
        <dbReference type="SAM" id="MobiDB-lite"/>
    </source>
</evidence>
<reference evidence="2 3" key="1">
    <citation type="submission" date="2020-06" db="EMBL/GenBank/DDBJ databases">
        <title>Pseudomonas eucalypticola sp. nov., an endophyte of Eucalyptus dunnii leaves with biocontrol ability of eucalyptus leaf blight.</title>
        <authorList>
            <person name="Liu Y."/>
            <person name="Song Z."/>
            <person name="Zeng H."/>
            <person name="Lu M."/>
            <person name="Wang X."/>
            <person name="Lian X."/>
            <person name="Zhang Q."/>
        </authorList>
    </citation>
    <scope>NUCLEOTIDE SEQUENCE [LARGE SCALE GENOMIC DNA]</scope>
    <source>
        <strain evidence="2 3">NP-1</strain>
    </source>
</reference>
<protein>
    <submittedName>
        <fullName evidence="2">Uncharacterized protein</fullName>
    </submittedName>
</protein>
<sequence length="60" mass="6595">MSTVDTSNESSLLLGLMSQARLFQGVRDVRRPASNEAAFDRDGRDAGLEPSRPVQPHEPE</sequence>
<dbReference type="RefSeq" id="WP_158158769.1">
    <property type="nucleotide sequence ID" value="NZ_CP056030.1"/>
</dbReference>
<organism evidence="2 3">
    <name type="scientific">Pseudomonas eucalypticola</name>
    <dbReference type="NCBI Taxonomy" id="2599595"/>
    <lineage>
        <taxon>Bacteria</taxon>
        <taxon>Pseudomonadati</taxon>
        <taxon>Pseudomonadota</taxon>
        <taxon>Gammaproteobacteria</taxon>
        <taxon>Pseudomonadales</taxon>
        <taxon>Pseudomonadaceae</taxon>
        <taxon>Pseudomonas</taxon>
    </lineage>
</organism>
<gene>
    <name evidence="2" type="ORF">HWQ56_12645</name>
</gene>
<dbReference type="KEGG" id="pez:HWQ56_12645"/>
<dbReference type="Proteomes" id="UP000509568">
    <property type="component" value="Chromosome"/>
</dbReference>
<feature type="region of interest" description="Disordered" evidence="1">
    <location>
        <begin position="31"/>
        <end position="60"/>
    </location>
</feature>
<evidence type="ECO:0000313" key="2">
    <source>
        <dbReference type="EMBL" id="QKZ04584.1"/>
    </source>
</evidence>
<name>A0A7D5H6S5_9PSED</name>
<dbReference type="EMBL" id="CP056030">
    <property type="protein sequence ID" value="QKZ04584.1"/>
    <property type="molecule type" value="Genomic_DNA"/>
</dbReference>
<evidence type="ECO:0000313" key="3">
    <source>
        <dbReference type="Proteomes" id="UP000509568"/>
    </source>
</evidence>
<keyword evidence="3" id="KW-1185">Reference proteome</keyword>
<feature type="compositionally biased region" description="Basic and acidic residues" evidence="1">
    <location>
        <begin position="31"/>
        <end position="47"/>
    </location>
</feature>
<proteinExistence type="predicted"/>